<accession>A0A5B7K8Y7</accession>
<evidence type="ECO:0000313" key="2">
    <source>
        <dbReference type="EMBL" id="MPD03296.1"/>
    </source>
</evidence>
<dbReference type="AlphaFoldDB" id="A0A5B7K8Y7"/>
<feature type="region of interest" description="Disordered" evidence="1">
    <location>
        <begin position="1"/>
        <end position="61"/>
    </location>
</feature>
<comment type="caution">
    <text evidence="2">The sequence shown here is derived from an EMBL/GenBank/DDBJ whole genome shotgun (WGS) entry which is preliminary data.</text>
</comment>
<evidence type="ECO:0000313" key="3">
    <source>
        <dbReference type="Proteomes" id="UP000324222"/>
    </source>
</evidence>
<dbReference type="EMBL" id="VSRR010135543">
    <property type="protein sequence ID" value="MPD03296.1"/>
    <property type="molecule type" value="Genomic_DNA"/>
</dbReference>
<dbReference type="Proteomes" id="UP000324222">
    <property type="component" value="Unassembled WGS sequence"/>
</dbReference>
<reference evidence="2 3" key="1">
    <citation type="submission" date="2019-05" db="EMBL/GenBank/DDBJ databases">
        <title>Another draft genome of Portunus trituberculatus and its Hox gene families provides insights of decapod evolution.</title>
        <authorList>
            <person name="Jeong J.-H."/>
            <person name="Song I."/>
            <person name="Kim S."/>
            <person name="Choi T."/>
            <person name="Kim D."/>
            <person name="Ryu S."/>
            <person name="Kim W."/>
        </authorList>
    </citation>
    <scope>NUCLEOTIDE SEQUENCE [LARGE SCALE GENOMIC DNA]</scope>
    <source>
        <tissue evidence="2">Muscle</tissue>
    </source>
</reference>
<organism evidence="2 3">
    <name type="scientific">Portunus trituberculatus</name>
    <name type="common">Swimming crab</name>
    <name type="synonym">Neptunus trituberculatus</name>
    <dbReference type="NCBI Taxonomy" id="210409"/>
    <lineage>
        <taxon>Eukaryota</taxon>
        <taxon>Metazoa</taxon>
        <taxon>Ecdysozoa</taxon>
        <taxon>Arthropoda</taxon>
        <taxon>Crustacea</taxon>
        <taxon>Multicrustacea</taxon>
        <taxon>Malacostraca</taxon>
        <taxon>Eumalacostraca</taxon>
        <taxon>Eucarida</taxon>
        <taxon>Decapoda</taxon>
        <taxon>Pleocyemata</taxon>
        <taxon>Brachyura</taxon>
        <taxon>Eubrachyura</taxon>
        <taxon>Portunoidea</taxon>
        <taxon>Portunidae</taxon>
        <taxon>Portuninae</taxon>
        <taxon>Portunus</taxon>
    </lineage>
</organism>
<sequence>MGGARQCSTERQDRENRPRRGPRDTVSLSLWCGHEPGEPGAPWRRHSRDGAPAGAGSAPLTTRHAACAVTRDPGDSATVPLSLLPLN</sequence>
<feature type="compositionally biased region" description="Basic and acidic residues" evidence="1">
    <location>
        <begin position="8"/>
        <end position="23"/>
    </location>
</feature>
<proteinExistence type="predicted"/>
<evidence type="ECO:0000256" key="1">
    <source>
        <dbReference type="SAM" id="MobiDB-lite"/>
    </source>
</evidence>
<protein>
    <submittedName>
        <fullName evidence="2">Uncharacterized protein</fullName>
    </submittedName>
</protein>
<name>A0A5B7K8Y7_PORTR</name>
<gene>
    <name evidence="2" type="ORF">E2C01_098925</name>
</gene>
<keyword evidence="3" id="KW-1185">Reference proteome</keyword>